<reference evidence="4 5" key="1">
    <citation type="journal article" date="2020" name="G3 (Bethesda)">
        <title>Improved Reference Genome for Cyclotella cryptica CCMP332, a Model for Cell Wall Morphogenesis, Salinity Adaptation, and Lipid Production in Diatoms (Bacillariophyta).</title>
        <authorList>
            <person name="Roberts W.R."/>
            <person name="Downey K.M."/>
            <person name="Ruck E.C."/>
            <person name="Traller J.C."/>
            <person name="Alverson A.J."/>
        </authorList>
    </citation>
    <scope>NUCLEOTIDE SEQUENCE [LARGE SCALE GENOMIC DNA]</scope>
    <source>
        <strain evidence="4 5">CCMP332</strain>
    </source>
</reference>
<dbReference type="InterPro" id="IPR004087">
    <property type="entry name" value="KH_dom"/>
</dbReference>
<evidence type="ECO:0000256" key="1">
    <source>
        <dbReference type="ARBA" id="ARBA00022737"/>
    </source>
</evidence>
<dbReference type="Gene3D" id="3.30.1370.10">
    <property type="entry name" value="K Homology domain, type 1"/>
    <property type="match status" value="3"/>
</dbReference>
<keyword evidence="2" id="KW-0694">RNA-binding</keyword>
<dbReference type="Proteomes" id="UP001516023">
    <property type="component" value="Unassembled WGS sequence"/>
</dbReference>
<dbReference type="InterPro" id="IPR055256">
    <property type="entry name" value="KH_1_KHDC4/BBP-like"/>
</dbReference>
<organism evidence="4 5">
    <name type="scientific">Cyclotella cryptica</name>
    <dbReference type="NCBI Taxonomy" id="29204"/>
    <lineage>
        <taxon>Eukaryota</taxon>
        <taxon>Sar</taxon>
        <taxon>Stramenopiles</taxon>
        <taxon>Ochrophyta</taxon>
        <taxon>Bacillariophyta</taxon>
        <taxon>Coscinodiscophyceae</taxon>
        <taxon>Thalassiosirophycidae</taxon>
        <taxon>Stephanodiscales</taxon>
        <taxon>Stephanodiscaceae</taxon>
        <taxon>Cyclotella</taxon>
    </lineage>
</organism>
<feature type="domain" description="K Homology" evidence="3">
    <location>
        <begin position="275"/>
        <end position="349"/>
    </location>
</feature>
<dbReference type="InterPro" id="IPR004088">
    <property type="entry name" value="KH_dom_type_1"/>
</dbReference>
<name>A0ABD3PH48_9STRA</name>
<protein>
    <recommendedName>
        <fullName evidence="3">K Homology domain-containing protein</fullName>
    </recommendedName>
</protein>
<sequence length="479" mass="48627">MDAAEAIARARAVAARLAGTGAVADYSTNGGAPSAAPSYGSAGGGAADVNSLLDAAFSGGSAPAPANSFNPSTYGPASAVATTNGSADTKKRGVEEALASLIPGLGATAADSKRPRTAGTYECTKKLWIPSDRNPGYNYVGLLIGPGGSKQRELVAASGGDVKISIRGKGSSSKESHVPGMPEVSSVVFVFGPLEPLHVLLEGSTECVTKAEVMVRELLEDSEAADKEKARQLSIVHDSTDGATAGYTPKPVAQILGLGTGSTPASAYGPQPGEEQVEEKIGVPNGIVGLIIGRGGESITSMQRRTGCRVQIQKEHEMAPGTTQRVITLTASTAEAIAQCRAIIESMVKERLAAVGSTATTASVMSTTSGLIVGPGSNAAAQMAQLQKALAEGQSHVTVQVPDADVGLIIGKGGAQIRNIQEKSGANVQIPQVADAGNPAVRTVNITHPNAEGANFAKQMIEEVLATKVQNAAAGETRK</sequence>
<evidence type="ECO:0000313" key="5">
    <source>
        <dbReference type="Proteomes" id="UP001516023"/>
    </source>
</evidence>
<comment type="caution">
    <text evidence="4">The sequence shown here is derived from an EMBL/GenBank/DDBJ whole genome shotgun (WGS) entry which is preliminary data.</text>
</comment>
<proteinExistence type="predicted"/>
<dbReference type="PANTHER" id="PTHR10288">
    <property type="entry name" value="KH DOMAIN CONTAINING RNA BINDING PROTEIN"/>
    <property type="match status" value="1"/>
</dbReference>
<dbReference type="GO" id="GO:0003723">
    <property type="term" value="F:RNA binding"/>
    <property type="evidence" value="ECO:0007669"/>
    <property type="project" value="UniProtKB-UniRule"/>
</dbReference>
<gene>
    <name evidence="4" type="ORF">HJC23_004143</name>
</gene>
<accession>A0ABD3PH48</accession>
<dbReference type="Pfam" id="PF00013">
    <property type="entry name" value="KH_1"/>
    <property type="match status" value="2"/>
</dbReference>
<dbReference type="EMBL" id="JABMIG020000178">
    <property type="protein sequence ID" value="KAL3787269.1"/>
    <property type="molecule type" value="Genomic_DNA"/>
</dbReference>
<dbReference type="Pfam" id="PF22675">
    <property type="entry name" value="KH-I_KHDC4-BBP"/>
    <property type="match status" value="1"/>
</dbReference>
<evidence type="ECO:0000313" key="4">
    <source>
        <dbReference type="EMBL" id="KAL3787269.1"/>
    </source>
</evidence>
<evidence type="ECO:0000259" key="3">
    <source>
        <dbReference type="SMART" id="SM00322"/>
    </source>
</evidence>
<feature type="domain" description="K Homology" evidence="3">
    <location>
        <begin position="393"/>
        <end position="466"/>
    </location>
</feature>
<feature type="domain" description="K Homology" evidence="3">
    <location>
        <begin position="121"/>
        <end position="220"/>
    </location>
</feature>
<dbReference type="SMART" id="SM00322">
    <property type="entry name" value="KH"/>
    <property type="match status" value="3"/>
</dbReference>
<dbReference type="SUPFAM" id="SSF54791">
    <property type="entry name" value="Eukaryotic type KH-domain (KH-domain type I)"/>
    <property type="match status" value="3"/>
</dbReference>
<dbReference type="InterPro" id="IPR036612">
    <property type="entry name" value="KH_dom_type_1_sf"/>
</dbReference>
<evidence type="ECO:0000256" key="2">
    <source>
        <dbReference type="PROSITE-ProRule" id="PRU00117"/>
    </source>
</evidence>
<dbReference type="AlphaFoldDB" id="A0ABD3PH48"/>
<keyword evidence="1" id="KW-0677">Repeat</keyword>
<dbReference type="PROSITE" id="PS50084">
    <property type="entry name" value="KH_TYPE_1"/>
    <property type="match status" value="2"/>
</dbReference>
<keyword evidence="5" id="KW-1185">Reference proteome</keyword>